<reference evidence="3" key="1">
    <citation type="journal article" date="2019" name="Int. J. Syst. Evol. Microbiol.">
        <title>The Global Catalogue of Microorganisms (GCM) 10K type strain sequencing project: providing services to taxonomists for standard genome sequencing and annotation.</title>
        <authorList>
            <consortium name="The Broad Institute Genomics Platform"/>
            <consortium name="The Broad Institute Genome Sequencing Center for Infectious Disease"/>
            <person name="Wu L."/>
            <person name="Ma J."/>
        </authorList>
    </citation>
    <scope>NUCLEOTIDE SEQUENCE [LARGE SCALE GENOMIC DNA]</scope>
    <source>
        <strain evidence="3">JCM 18401</strain>
    </source>
</reference>
<dbReference type="EMBL" id="BAABJZ010000016">
    <property type="protein sequence ID" value="GAA4880261.1"/>
    <property type="molecule type" value="Genomic_DNA"/>
</dbReference>
<evidence type="ECO:0000256" key="1">
    <source>
        <dbReference type="SAM" id="SignalP"/>
    </source>
</evidence>
<evidence type="ECO:0000313" key="2">
    <source>
        <dbReference type="EMBL" id="GAA4880261.1"/>
    </source>
</evidence>
<keyword evidence="3" id="KW-1185">Reference proteome</keyword>
<accession>A0ABP9EJQ7</accession>
<name>A0ABP9EJQ7_9GAMM</name>
<evidence type="ECO:0000313" key="3">
    <source>
        <dbReference type="Proteomes" id="UP001499988"/>
    </source>
</evidence>
<gene>
    <name evidence="2" type="ORF">GCM10023333_13080</name>
</gene>
<feature type="signal peptide" evidence="1">
    <location>
        <begin position="1"/>
        <end position="29"/>
    </location>
</feature>
<protein>
    <submittedName>
        <fullName evidence="2">Uncharacterized protein</fullName>
    </submittedName>
</protein>
<comment type="caution">
    <text evidence="2">The sequence shown here is derived from an EMBL/GenBank/DDBJ whole genome shotgun (WGS) entry which is preliminary data.</text>
</comment>
<dbReference type="Proteomes" id="UP001499988">
    <property type="component" value="Unassembled WGS sequence"/>
</dbReference>
<keyword evidence="1" id="KW-0732">Signal</keyword>
<dbReference type="RefSeq" id="WP_345334548.1">
    <property type="nucleotide sequence ID" value="NZ_BAABJZ010000016.1"/>
</dbReference>
<feature type="chain" id="PRO_5046218310" evidence="1">
    <location>
        <begin position="30"/>
        <end position="99"/>
    </location>
</feature>
<proteinExistence type="predicted"/>
<organism evidence="2 3">
    <name type="scientific">Ferrimonas pelagia</name>
    <dbReference type="NCBI Taxonomy" id="1177826"/>
    <lineage>
        <taxon>Bacteria</taxon>
        <taxon>Pseudomonadati</taxon>
        <taxon>Pseudomonadota</taxon>
        <taxon>Gammaproteobacteria</taxon>
        <taxon>Alteromonadales</taxon>
        <taxon>Ferrimonadaceae</taxon>
        <taxon>Ferrimonas</taxon>
    </lineage>
</organism>
<sequence>MSPLLFRSIALALLLWSAGLSGLATLALAEEFHQHDHSVPCAQSLLIEHWYQAIGTSEYAFVALGGQPLRFALKPYAAPVPAPAQTGNRDPPPLPLFHS</sequence>